<evidence type="ECO:0000313" key="2">
    <source>
        <dbReference type="EMBL" id="MCW0952788.1"/>
    </source>
</evidence>
<accession>A0ABT3E302</accession>
<feature type="transmembrane region" description="Helical" evidence="1">
    <location>
        <begin position="125"/>
        <end position="144"/>
    </location>
</feature>
<feature type="transmembrane region" description="Helical" evidence="1">
    <location>
        <begin position="86"/>
        <end position="113"/>
    </location>
</feature>
<dbReference type="RefSeq" id="WP_213409390.1">
    <property type="nucleotide sequence ID" value="NZ_CP074441.1"/>
</dbReference>
<evidence type="ECO:0000313" key="3">
    <source>
        <dbReference type="Proteomes" id="UP001526225"/>
    </source>
</evidence>
<comment type="caution">
    <text evidence="2">The sequence shown here is derived from an EMBL/GenBank/DDBJ whole genome shotgun (WGS) entry which is preliminary data.</text>
</comment>
<name>A0ABT3E302_9LACO</name>
<keyword evidence="1" id="KW-0812">Transmembrane</keyword>
<reference evidence="2 3" key="1">
    <citation type="submission" date="2022-10" db="EMBL/GenBank/DDBJ databases">
        <title>Weissella fermenti sp. nov., isolated from fermented cabbage.</title>
        <authorList>
            <person name="Lee J.K."/>
            <person name="Baek J.H."/>
            <person name="Choi D.G."/>
            <person name="Kim J.M."/>
            <person name="Jeon C.O."/>
        </authorList>
    </citation>
    <scope>NUCLEOTIDE SEQUENCE [LARGE SCALE GENOMIC DNA]</scope>
    <source>
        <strain evidence="2 3">KACC 18534</strain>
    </source>
</reference>
<dbReference type="Proteomes" id="UP001526225">
    <property type="component" value="Unassembled WGS sequence"/>
</dbReference>
<dbReference type="EMBL" id="JAOZFE010000001">
    <property type="protein sequence ID" value="MCW0952788.1"/>
    <property type="molecule type" value="Genomic_DNA"/>
</dbReference>
<evidence type="ECO:0008006" key="4">
    <source>
        <dbReference type="Google" id="ProtNLM"/>
    </source>
</evidence>
<keyword evidence="1" id="KW-1133">Transmembrane helix</keyword>
<protein>
    <recommendedName>
        <fullName evidence="4">Integral membrane protein</fullName>
    </recommendedName>
</protein>
<gene>
    <name evidence="2" type="ORF">OIT44_01725</name>
</gene>
<sequence>MERTILLELEQYKDMLDEELITHDQYNALEKSLLSLEISHRLMGSVSEECLSSVKNDMVLATESSVETRAEHHQKSMFNFENVMCMFSVVFAVIAIFLVPVFFGTMGMILGVLVRDKTRAIGNALIILNIGMTMLGMGVGTLSVW</sequence>
<proteinExistence type="predicted"/>
<keyword evidence="3" id="KW-1185">Reference proteome</keyword>
<organism evidence="2 3">
    <name type="scientific">Weissella ceti</name>
    <dbReference type="NCBI Taxonomy" id="759620"/>
    <lineage>
        <taxon>Bacteria</taxon>
        <taxon>Bacillati</taxon>
        <taxon>Bacillota</taxon>
        <taxon>Bacilli</taxon>
        <taxon>Lactobacillales</taxon>
        <taxon>Lactobacillaceae</taxon>
        <taxon>Weissella</taxon>
    </lineage>
</organism>
<evidence type="ECO:0000256" key="1">
    <source>
        <dbReference type="SAM" id="Phobius"/>
    </source>
</evidence>
<keyword evidence="1" id="KW-0472">Membrane</keyword>